<evidence type="ECO:0000313" key="2">
    <source>
        <dbReference type="Proteomes" id="UP000762676"/>
    </source>
</evidence>
<keyword evidence="2" id="KW-1185">Reference proteome</keyword>
<comment type="caution">
    <text evidence="1">The sequence shown here is derived from an EMBL/GenBank/DDBJ whole genome shotgun (WGS) entry which is preliminary data.</text>
</comment>
<accession>A0AAV4GX70</accession>
<dbReference type="Proteomes" id="UP000762676">
    <property type="component" value="Unassembled WGS sequence"/>
</dbReference>
<proteinExistence type="predicted"/>
<dbReference type="AlphaFoldDB" id="A0AAV4GX70"/>
<dbReference type="EMBL" id="BMAT01008641">
    <property type="protein sequence ID" value="GFR89891.1"/>
    <property type="molecule type" value="Genomic_DNA"/>
</dbReference>
<reference evidence="1 2" key="1">
    <citation type="journal article" date="2021" name="Elife">
        <title>Chloroplast acquisition without the gene transfer in kleptoplastic sea slugs, Plakobranchus ocellatus.</title>
        <authorList>
            <person name="Maeda T."/>
            <person name="Takahashi S."/>
            <person name="Yoshida T."/>
            <person name="Shimamura S."/>
            <person name="Takaki Y."/>
            <person name="Nagai Y."/>
            <person name="Toyoda A."/>
            <person name="Suzuki Y."/>
            <person name="Arimoto A."/>
            <person name="Ishii H."/>
            <person name="Satoh N."/>
            <person name="Nishiyama T."/>
            <person name="Hasebe M."/>
            <person name="Maruyama T."/>
            <person name="Minagawa J."/>
            <person name="Obokata J."/>
            <person name="Shigenobu S."/>
        </authorList>
    </citation>
    <scope>NUCLEOTIDE SEQUENCE [LARGE SCALE GENOMIC DNA]</scope>
</reference>
<sequence>MMYTAEYIPGMTATCKKEMFKLPSFRCMTNFPSTDDSHIMNLEYMGSSTLGLKGMGIDYDSFNFKAGDYAFTLALGTIPGTTDMCYPVLEDIKGGPENTDSLYMFLQMSATVEDPSIMSMPAPCVGNNVGVVG</sequence>
<organism evidence="1 2">
    <name type="scientific">Elysia marginata</name>
    <dbReference type="NCBI Taxonomy" id="1093978"/>
    <lineage>
        <taxon>Eukaryota</taxon>
        <taxon>Metazoa</taxon>
        <taxon>Spiralia</taxon>
        <taxon>Lophotrochozoa</taxon>
        <taxon>Mollusca</taxon>
        <taxon>Gastropoda</taxon>
        <taxon>Heterobranchia</taxon>
        <taxon>Euthyneura</taxon>
        <taxon>Panpulmonata</taxon>
        <taxon>Sacoglossa</taxon>
        <taxon>Placobranchoidea</taxon>
        <taxon>Plakobranchidae</taxon>
        <taxon>Elysia</taxon>
    </lineage>
</organism>
<protein>
    <submittedName>
        <fullName evidence="1">Uncharacterized protein</fullName>
    </submittedName>
</protein>
<evidence type="ECO:0000313" key="1">
    <source>
        <dbReference type="EMBL" id="GFR89891.1"/>
    </source>
</evidence>
<name>A0AAV4GX70_9GAST</name>
<gene>
    <name evidence="1" type="ORF">ElyMa_004290600</name>
</gene>